<evidence type="ECO:0000313" key="1">
    <source>
        <dbReference type="EMBL" id="PVY83099.1"/>
    </source>
</evidence>
<name>A0A2U1D678_9LACO</name>
<gene>
    <name evidence="1" type="ORF">C7384_10947</name>
</gene>
<dbReference type="AlphaFoldDB" id="A0A2U1D678"/>
<proteinExistence type="predicted"/>
<accession>A0A2U1D678</accession>
<organism evidence="1 2">
    <name type="scientific">Convivina intestini</name>
    <dbReference type="NCBI Taxonomy" id="1505726"/>
    <lineage>
        <taxon>Bacteria</taxon>
        <taxon>Bacillati</taxon>
        <taxon>Bacillota</taxon>
        <taxon>Bacilli</taxon>
        <taxon>Lactobacillales</taxon>
        <taxon>Lactobacillaceae</taxon>
        <taxon>Convivina</taxon>
    </lineage>
</organism>
<comment type="caution">
    <text evidence="1">The sequence shown here is derived from an EMBL/GenBank/DDBJ whole genome shotgun (WGS) entry which is preliminary data.</text>
</comment>
<dbReference type="EMBL" id="QEKT01000009">
    <property type="protein sequence ID" value="PVY83099.1"/>
    <property type="molecule type" value="Genomic_DNA"/>
</dbReference>
<keyword evidence="2" id="KW-1185">Reference proteome</keyword>
<reference evidence="1 2" key="1">
    <citation type="submission" date="2018-04" db="EMBL/GenBank/DDBJ databases">
        <title>Genomic Encyclopedia of Type Strains, Phase IV (KMG-IV): sequencing the most valuable type-strain genomes for metagenomic binning, comparative biology and taxonomic classification.</title>
        <authorList>
            <person name="Goeker M."/>
        </authorList>
    </citation>
    <scope>NUCLEOTIDE SEQUENCE [LARGE SCALE GENOMIC DNA]</scope>
    <source>
        <strain evidence="1 2">DSM 28795</strain>
    </source>
</reference>
<dbReference type="RefSeq" id="WP_089939336.1">
    <property type="nucleotide sequence ID" value="NZ_CAKOEX010000009.1"/>
</dbReference>
<evidence type="ECO:0000313" key="2">
    <source>
        <dbReference type="Proteomes" id="UP000245433"/>
    </source>
</evidence>
<protein>
    <submittedName>
        <fullName evidence="1">Uncharacterized protein</fullName>
    </submittedName>
</protein>
<dbReference type="Proteomes" id="UP000245433">
    <property type="component" value="Unassembled WGS sequence"/>
</dbReference>
<sequence length="182" mass="21100">MKLIEDYPKLNIKRLELSKYYQPSSVTWHDKSIAIATTSPNYGGVRHWLVCPVCQQRRTALYYVSHSVTCRQCGNLYYTYQDNKANRDIICKALALDIQLNKQLRAINPVECNILPPNYIGYINVSKPKGMHWTTYERKLGKVHQLIDELSTILGVYKRLRKQHGNEIAKQLDKAQGRIYTA</sequence>